<dbReference type="RefSeq" id="WP_075133235.1">
    <property type="nucleotide sequence ID" value="NZ_MSIF01000005.1"/>
</dbReference>
<feature type="transmembrane region" description="Helical" evidence="1">
    <location>
        <begin position="428"/>
        <end position="446"/>
    </location>
</feature>
<evidence type="ECO:0000313" key="3">
    <source>
        <dbReference type="Proteomes" id="UP000185696"/>
    </source>
</evidence>
<keyword evidence="1" id="KW-0472">Membrane</keyword>
<keyword evidence="3" id="KW-1185">Reference proteome</keyword>
<sequence>MSDNWYTDYSQNKRLRGLEEDLSNVSASLASARSSQRRLRAELSKVQGSMEQRLDRLSRAFDAFVEISDLRVTLGLFDDQGRVRHQARQLLRAEQTSSFVSDVPGYWLAPAYVALSVVVDGVSDVESLATARDRDPLRATVFHVLGAGLLGGRDTVTASMLADALPAFGPTMPGYQRAVWTLAADGFFGEAGWELVRRRGIEFLAGLGPEVDAVNRVRQVGTAAVRTTPLPRTIDGATELSTTLDAAARLGTLRTWVDEALGAWTNEPASAVDPSVRRCLELLVDEGSPEELPLLARERELRAVIESASGEAPAWDAPAGDTLDLLLADAADSAHPGRRAVAVRMCAEHVLTTADRLAETARLPFPPRVQVRTRRGTVTLTARGPESLDAVHRRIDAASEISAQGRVVSSVLGLVGIGFLVLTVVAGWGWAVVAIAGLLAAGVSWFKDQQSRVRAVEDAQRARVSLSEEIDQRMSTLDECRTTLLEHQSAITPNLEALRTALR</sequence>
<dbReference type="AlphaFoldDB" id="A0A7Z0WR62"/>
<keyword evidence="1" id="KW-0812">Transmembrane</keyword>
<comment type="caution">
    <text evidence="2">The sequence shown here is derived from an EMBL/GenBank/DDBJ whole genome shotgun (WGS) entry which is preliminary data.</text>
</comment>
<name>A0A7Z0WR62_9PSEU</name>
<dbReference type="Proteomes" id="UP000185696">
    <property type="component" value="Unassembled WGS sequence"/>
</dbReference>
<proteinExistence type="predicted"/>
<keyword evidence="1" id="KW-1133">Transmembrane helix</keyword>
<reference evidence="2 3" key="1">
    <citation type="submission" date="2016-12" db="EMBL/GenBank/DDBJ databases">
        <title>The draft genome sequence of Actinophytocola xinjiangensis.</title>
        <authorList>
            <person name="Wang W."/>
            <person name="Yuan L."/>
        </authorList>
    </citation>
    <scope>NUCLEOTIDE SEQUENCE [LARGE SCALE GENOMIC DNA]</scope>
    <source>
        <strain evidence="2 3">CGMCC 4.4663</strain>
    </source>
</reference>
<evidence type="ECO:0000313" key="2">
    <source>
        <dbReference type="EMBL" id="OLF11073.1"/>
    </source>
</evidence>
<accession>A0A7Z0WR62</accession>
<evidence type="ECO:0000256" key="1">
    <source>
        <dbReference type="SAM" id="Phobius"/>
    </source>
</evidence>
<dbReference type="EMBL" id="MSIF01000005">
    <property type="protein sequence ID" value="OLF11073.1"/>
    <property type="molecule type" value="Genomic_DNA"/>
</dbReference>
<dbReference type="OrthoDB" id="4824872at2"/>
<gene>
    <name evidence="2" type="ORF">BLA60_13805</name>
</gene>
<protein>
    <submittedName>
        <fullName evidence="2">Uncharacterized protein</fullName>
    </submittedName>
</protein>
<organism evidence="2 3">
    <name type="scientific">Actinophytocola xinjiangensis</name>
    <dbReference type="NCBI Taxonomy" id="485602"/>
    <lineage>
        <taxon>Bacteria</taxon>
        <taxon>Bacillati</taxon>
        <taxon>Actinomycetota</taxon>
        <taxon>Actinomycetes</taxon>
        <taxon>Pseudonocardiales</taxon>
        <taxon>Pseudonocardiaceae</taxon>
    </lineage>
</organism>